<comment type="catalytic activity">
    <reaction evidence="14">
        <text>acetylpyruvate + H2O = acetate + pyruvate + H(+)</text>
        <dbReference type="Rhea" id="RHEA:16097"/>
        <dbReference type="ChEBI" id="CHEBI:15360"/>
        <dbReference type="ChEBI" id="CHEBI:15361"/>
        <dbReference type="ChEBI" id="CHEBI:15377"/>
        <dbReference type="ChEBI" id="CHEBI:15378"/>
        <dbReference type="ChEBI" id="CHEBI:30089"/>
    </reaction>
</comment>
<evidence type="ECO:0000256" key="2">
    <source>
        <dbReference type="ARBA" id="ARBA00012947"/>
    </source>
</evidence>
<evidence type="ECO:0000256" key="11">
    <source>
        <dbReference type="ARBA" id="ARBA00047858"/>
    </source>
</evidence>
<dbReference type="SUPFAM" id="SSF56529">
    <property type="entry name" value="FAH"/>
    <property type="match status" value="1"/>
</dbReference>
<sequence>MSRQAGQNFNKFVHWGRNVVAVGRNYRDHCAELGHAVPTKPLLFMKPPSSYLEEGSGPIVIPRGCRSCHHEVELGVVIGSVCGDVHEDDVMPRVAGYALALDMTARDFQEEAKKSGGPWTMAKCFDTALPVSRFISAKELSDPSGVKLWCKVNEEMRQNGSTADMVFNIPYLISYISQYFTLHPGDLVLTGTPAGVGPVHPGDVISAGLGDLITMKFTVAQKE</sequence>
<dbReference type="EC" id="4.1.1.112" evidence="2"/>
<comment type="similarity">
    <text evidence="1">Belongs to the FAH family.</text>
</comment>
<reference evidence="16 17" key="1">
    <citation type="journal article" date="2024" name="BMC Genomics">
        <title>Genome assembly of redclaw crayfish (Cherax quadricarinatus) provides insights into its immune adaptation and hypoxia tolerance.</title>
        <authorList>
            <person name="Liu Z."/>
            <person name="Zheng J."/>
            <person name="Li H."/>
            <person name="Fang K."/>
            <person name="Wang S."/>
            <person name="He J."/>
            <person name="Zhou D."/>
            <person name="Weng S."/>
            <person name="Chi M."/>
            <person name="Gu Z."/>
            <person name="He J."/>
            <person name="Li F."/>
            <person name="Wang M."/>
        </authorList>
    </citation>
    <scope>NUCLEOTIDE SEQUENCE [LARGE SCALE GENOMIC DNA]</scope>
    <source>
        <strain evidence="16">ZL_2023a</strain>
    </source>
</reference>
<evidence type="ECO:0000256" key="13">
    <source>
        <dbReference type="ARBA" id="ARBA00047973"/>
    </source>
</evidence>
<gene>
    <name evidence="16" type="ORF">OTU49_009190</name>
</gene>
<keyword evidence="3" id="KW-0479">Metal-binding</keyword>
<dbReference type="PANTHER" id="PTHR11820">
    <property type="entry name" value="ACYLPYRUVASE"/>
    <property type="match status" value="1"/>
</dbReference>
<evidence type="ECO:0000256" key="6">
    <source>
        <dbReference type="ARBA" id="ARBA00042340"/>
    </source>
</evidence>
<comment type="catalytic activity">
    <reaction evidence="8">
        <text>oxaloacetate = enol-oxaloacetate</text>
        <dbReference type="Rhea" id="RHEA:16021"/>
        <dbReference type="ChEBI" id="CHEBI:16452"/>
        <dbReference type="ChEBI" id="CHEBI:17479"/>
        <dbReference type="EC" id="5.3.2.2"/>
    </reaction>
    <physiologicalReaction direction="right-to-left" evidence="8">
        <dbReference type="Rhea" id="RHEA:16023"/>
    </physiologicalReaction>
</comment>
<dbReference type="GO" id="GO:0005739">
    <property type="term" value="C:mitochondrion"/>
    <property type="evidence" value="ECO:0007669"/>
    <property type="project" value="TreeGrafter"/>
</dbReference>
<dbReference type="EC" id="5.3.2.2" evidence="9"/>
<comment type="catalytic activity">
    <reaction evidence="11">
        <text>a 3-acylpyruvate + H2O = a carboxylate + pyruvate + H(+)</text>
        <dbReference type="Rhea" id="RHEA:19009"/>
        <dbReference type="ChEBI" id="CHEBI:15361"/>
        <dbReference type="ChEBI" id="CHEBI:15377"/>
        <dbReference type="ChEBI" id="CHEBI:15378"/>
        <dbReference type="ChEBI" id="CHEBI:29067"/>
        <dbReference type="ChEBI" id="CHEBI:57278"/>
        <dbReference type="EC" id="3.7.1.5"/>
    </reaction>
</comment>
<comment type="catalytic activity">
    <reaction evidence="12">
        <text>3-fumarylpyruvate + H2O = fumarate + pyruvate + H(+)</text>
        <dbReference type="Rhea" id="RHEA:26168"/>
        <dbReference type="ChEBI" id="CHEBI:15361"/>
        <dbReference type="ChEBI" id="CHEBI:15377"/>
        <dbReference type="ChEBI" id="CHEBI:15378"/>
        <dbReference type="ChEBI" id="CHEBI:16854"/>
        <dbReference type="ChEBI" id="CHEBI:29806"/>
    </reaction>
</comment>
<feature type="domain" description="Fumarylacetoacetase-like C-terminal" evidence="15">
    <location>
        <begin position="19"/>
        <end position="219"/>
    </location>
</feature>
<evidence type="ECO:0000256" key="14">
    <source>
        <dbReference type="ARBA" id="ARBA00048846"/>
    </source>
</evidence>
<dbReference type="Pfam" id="PF01557">
    <property type="entry name" value="FAA_hydrolase"/>
    <property type="match status" value="1"/>
</dbReference>
<dbReference type="GO" id="GO:0019752">
    <property type="term" value="P:carboxylic acid metabolic process"/>
    <property type="evidence" value="ECO:0007669"/>
    <property type="project" value="UniProtKB-ARBA"/>
</dbReference>
<dbReference type="EC" id="3.7.1.5" evidence="5"/>
<evidence type="ECO:0000256" key="10">
    <source>
        <dbReference type="ARBA" id="ARBA00044980"/>
    </source>
</evidence>
<proteinExistence type="inferred from homology"/>
<comment type="catalytic activity">
    <reaction evidence="13">
        <text>oxaloacetate + H(+) = pyruvate + CO2</text>
        <dbReference type="Rhea" id="RHEA:15641"/>
        <dbReference type="ChEBI" id="CHEBI:15361"/>
        <dbReference type="ChEBI" id="CHEBI:15378"/>
        <dbReference type="ChEBI" id="CHEBI:16452"/>
        <dbReference type="ChEBI" id="CHEBI:16526"/>
        <dbReference type="EC" id="4.1.1.112"/>
    </reaction>
</comment>
<dbReference type="GO" id="GO:0008948">
    <property type="term" value="F:oxaloacetate decarboxylase activity"/>
    <property type="evidence" value="ECO:0007669"/>
    <property type="project" value="UniProtKB-EC"/>
</dbReference>
<evidence type="ECO:0000313" key="16">
    <source>
        <dbReference type="EMBL" id="KAK8728247.1"/>
    </source>
</evidence>
<evidence type="ECO:0000256" key="8">
    <source>
        <dbReference type="ARBA" id="ARBA00044911"/>
    </source>
</evidence>
<dbReference type="InterPro" id="IPR036663">
    <property type="entry name" value="Fumarylacetoacetase_C_sf"/>
</dbReference>
<dbReference type="EMBL" id="JARKIK010000072">
    <property type="protein sequence ID" value="KAK8728247.1"/>
    <property type="molecule type" value="Genomic_DNA"/>
</dbReference>
<evidence type="ECO:0000256" key="3">
    <source>
        <dbReference type="ARBA" id="ARBA00022723"/>
    </source>
</evidence>
<dbReference type="AlphaFoldDB" id="A0AAW0WLN0"/>
<keyword evidence="17" id="KW-1185">Reference proteome</keyword>
<dbReference type="GO" id="GO:0046872">
    <property type="term" value="F:metal ion binding"/>
    <property type="evidence" value="ECO:0007669"/>
    <property type="project" value="UniProtKB-KW"/>
</dbReference>
<dbReference type="InterPro" id="IPR011234">
    <property type="entry name" value="Fumarylacetoacetase-like_C"/>
</dbReference>
<evidence type="ECO:0000256" key="4">
    <source>
        <dbReference type="ARBA" id="ARBA00032305"/>
    </source>
</evidence>
<dbReference type="PANTHER" id="PTHR11820:SF7">
    <property type="entry name" value="ACYLPYRUVASE FAHD1, MITOCHONDRIAL"/>
    <property type="match status" value="1"/>
</dbReference>
<evidence type="ECO:0000256" key="7">
    <source>
        <dbReference type="ARBA" id="ARBA00044830"/>
    </source>
</evidence>
<evidence type="ECO:0000259" key="15">
    <source>
        <dbReference type="Pfam" id="PF01557"/>
    </source>
</evidence>
<dbReference type="GO" id="GO:0018773">
    <property type="term" value="F:acetylpyruvate hydrolase activity"/>
    <property type="evidence" value="ECO:0007669"/>
    <property type="project" value="TreeGrafter"/>
</dbReference>
<accession>A0AAW0WLN0</accession>
<dbReference type="FunFam" id="3.90.850.10:FF:000003">
    <property type="entry name" value="Fumarylacetoacetate hydrolase domain-containing 1"/>
    <property type="match status" value="1"/>
</dbReference>
<organism evidence="16 17">
    <name type="scientific">Cherax quadricarinatus</name>
    <name type="common">Australian red claw crayfish</name>
    <dbReference type="NCBI Taxonomy" id="27406"/>
    <lineage>
        <taxon>Eukaryota</taxon>
        <taxon>Metazoa</taxon>
        <taxon>Ecdysozoa</taxon>
        <taxon>Arthropoda</taxon>
        <taxon>Crustacea</taxon>
        <taxon>Multicrustacea</taxon>
        <taxon>Malacostraca</taxon>
        <taxon>Eumalacostraca</taxon>
        <taxon>Eucarida</taxon>
        <taxon>Decapoda</taxon>
        <taxon>Pleocyemata</taxon>
        <taxon>Astacidea</taxon>
        <taxon>Parastacoidea</taxon>
        <taxon>Parastacidae</taxon>
        <taxon>Cherax</taxon>
    </lineage>
</organism>
<evidence type="ECO:0000313" key="17">
    <source>
        <dbReference type="Proteomes" id="UP001445076"/>
    </source>
</evidence>
<dbReference type="Proteomes" id="UP001445076">
    <property type="component" value="Unassembled WGS sequence"/>
</dbReference>
<evidence type="ECO:0000256" key="1">
    <source>
        <dbReference type="ARBA" id="ARBA00010211"/>
    </source>
</evidence>
<dbReference type="GO" id="GO:0050163">
    <property type="term" value="F:oxaloacetate tautomerase activity"/>
    <property type="evidence" value="ECO:0007669"/>
    <property type="project" value="UniProtKB-EC"/>
</dbReference>
<protein>
    <recommendedName>
        <fullName evidence="10">Oxaloacetate tautomerase FAHD1, mitochondrial</fullName>
        <ecNumber evidence="5">3.7.1.5</ecNumber>
        <ecNumber evidence="2">4.1.1.112</ecNumber>
        <ecNumber evidence="9">5.3.2.2</ecNumber>
    </recommendedName>
    <alternativeName>
        <fullName evidence="7">Acylpyruvase FAHD1</fullName>
    </alternativeName>
    <alternativeName>
        <fullName evidence="6">Fumarylacetoacetate hydrolase domain-containing protein 1</fullName>
    </alternativeName>
    <alternativeName>
        <fullName evidence="4">Oxaloacetate decarboxylase</fullName>
    </alternativeName>
</protein>
<dbReference type="GO" id="GO:0047621">
    <property type="term" value="F:acylpyruvate hydrolase activity"/>
    <property type="evidence" value="ECO:0007669"/>
    <property type="project" value="UniProtKB-EC"/>
</dbReference>
<dbReference type="Gene3D" id="3.90.850.10">
    <property type="entry name" value="Fumarylacetoacetase-like, C-terminal domain"/>
    <property type="match status" value="1"/>
</dbReference>
<evidence type="ECO:0000256" key="5">
    <source>
        <dbReference type="ARBA" id="ARBA00039040"/>
    </source>
</evidence>
<comment type="caution">
    <text evidence="16">The sequence shown here is derived from an EMBL/GenBank/DDBJ whole genome shotgun (WGS) entry which is preliminary data.</text>
</comment>
<dbReference type="NCBIfam" id="NF007967">
    <property type="entry name" value="PRK10691.1"/>
    <property type="match status" value="1"/>
</dbReference>
<evidence type="ECO:0000256" key="12">
    <source>
        <dbReference type="ARBA" id="ARBA00047963"/>
    </source>
</evidence>
<evidence type="ECO:0000256" key="9">
    <source>
        <dbReference type="ARBA" id="ARBA00044973"/>
    </source>
</evidence>
<name>A0AAW0WLN0_CHEQU</name>